<evidence type="ECO:0000313" key="4">
    <source>
        <dbReference type="EMBL" id="MCO1657154.1"/>
    </source>
</evidence>
<reference evidence="4" key="1">
    <citation type="submission" date="2021-04" db="EMBL/GenBank/DDBJ databases">
        <title>Pseudonocardia sp. nov., isolated from sandy soil of mangrove forest.</title>
        <authorList>
            <person name="Zan Z."/>
            <person name="Huang R."/>
            <person name="Liu W."/>
        </authorList>
    </citation>
    <scope>NUCLEOTIDE SEQUENCE</scope>
    <source>
        <strain evidence="4">S2-4</strain>
    </source>
</reference>
<name>A0ABT1A2X9_9PSEU</name>
<protein>
    <submittedName>
        <fullName evidence="4">Acyl-CoA thioesterase</fullName>
    </submittedName>
</protein>
<organism evidence="4 5">
    <name type="scientific">Pseudonocardia humida</name>
    <dbReference type="NCBI Taxonomy" id="2800819"/>
    <lineage>
        <taxon>Bacteria</taxon>
        <taxon>Bacillati</taxon>
        <taxon>Actinomycetota</taxon>
        <taxon>Actinomycetes</taxon>
        <taxon>Pseudonocardiales</taxon>
        <taxon>Pseudonocardiaceae</taxon>
        <taxon>Pseudonocardia</taxon>
    </lineage>
</organism>
<comment type="similarity">
    <text evidence="1">Belongs to the 4-hydroxybenzoyl-CoA thioesterase family.</text>
</comment>
<dbReference type="Gene3D" id="3.10.129.10">
    <property type="entry name" value="Hotdog Thioesterase"/>
    <property type="match status" value="1"/>
</dbReference>
<dbReference type="PANTHER" id="PTHR31793">
    <property type="entry name" value="4-HYDROXYBENZOYL-COA THIOESTERASE FAMILY MEMBER"/>
    <property type="match status" value="1"/>
</dbReference>
<evidence type="ECO:0000259" key="3">
    <source>
        <dbReference type="Pfam" id="PF03061"/>
    </source>
</evidence>
<dbReference type="InterPro" id="IPR006683">
    <property type="entry name" value="Thioestr_dom"/>
</dbReference>
<dbReference type="RefSeq" id="WP_252440581.1">
    <property type="nucleotide sequence ID" value="NZ_JAGSOV010000040.1"/>
</dbReference>
<dbReference type="PANTHER" id="PTHR31793:SF27">
    <property type="entry name" value="NOVEL THIOESTERASE SUPERFAMILY DOMAIN AND SAPOSIN A-TYPE DOMAIN CONTAINING PROTEIN (0610012H03RIK)"/>
    <property type="match status" value="1"/>
</dbReference>
<keyword evidence="5" id="KW-1185">Reference proteome</keyword>
<dbReference type="EMBL" id="JAGSOV010000040">
    <property type="protein sequence ID" value="MCO1657154.1"/>
    <property type="molecule type" value="Genomic_DNA"/>
</dbReference>
<evidence type="ECO:0000256" key="1">
    <source>
        <dbReference type="ARBA" id="ARBA00005953"/>
    </source>
</evidence>
<keyword evidence="2" id="KW-0378">Hydrolase</keyword>
<dbReference type="InterPro" id="IPR050563">
    <property type="entry name" value="4-hydroxybenzoyl-CoA_TE"/>
</dbReference>
<proteinExistence type="inferred from homology"/>
<dbReference type="InterPro" id="IPR006684">
    <property type="entry name" value="YbgC/YbaW"/>
</dbReference>
<dbReference type="Proteomes" id="UP001165283">
    <property type="component" value="Unassembled WGS sequence"/>
</dbReference>
<dbReference type="Pfam" id="PF03061">
    <property type="entry name" value="4HBT"/>
    <property type="match status" value="1"/>
</dbReference>
<evidence type="ECO:0000256" key="2">
    <source>
        <dbReference type="ARBA" id="ARBA00022801"/>
    </source>
</evidence>
<sequence length="126" mass="14220">MSTSRLRVRPRHCDAQAMVHAARYYEFFEDAFLDWLDVHAGGYRRLRERSGVDMVIVTSGCEYRAPARLDDDLVLDCRPERVGRTSLTLRCTVRRGEEVLAVGQTTYVCVRAGAPVPVPDALRAAH</sequence>
<accession>A0ABT1A2X9</accession>
<dbReference type="PIRSF" id="PIRSF003230">
    <property type="entry name" value="YbgC"/>
    <property type="match status" value="1"/>
</dbReference>
<comment type="caution">
    <text evidence="4">The sequence shown here is derived from an EMBL/GenBank/DDBJ whole genome shotgun (WGS) entry which is preliminary data.</text>
</comment>
<feature type="domain" description="Thioesterase" evidence="3">
    <location>
        <begin position="18"/>
        <end position="100"/>
    </location>
</feature>
<dbReference type="CDD" id="cd00586">
    <property type="entry name" value="4HBT"/>
    <property type="match status" value="1"/>
</dbReference>
<gene>
    <name evidence="4" type="ORF">KDL28_19020</name>
</gene>
<evidence type="ECO:0000313" key="5">
    <source>
        <dbReference type="Proteomes" id="UP001165283"/>
    </source>
</evidence>
<dbReference type="SUPFAM" id="SSF54637">
    <property type="entry name" value="Thioesterase/thiol ester dehydrase-isomerase"/>
    <property type="match status" value="1"/>
</dbReference>
<dbReference type="InterPro" id="IPR029069">
    <property type="entry name" value="HotDog_dom_sf"/>
</dbReference>